<feature type="compositionally biased region" description="Polar residues" evidence="1">
    <location>
        <begin position="393"/>
        <end position="405"/>
    </location>
</feature>
<feature type="compositionally biased region" description="Low complexity" evidence="1">
    <location>
        <begin position="120"/>
        <end position="132"/>
    </location>
</feature>
<feature type="compositionally biased region" description="Low complexity" evidence="1">
    <location>
        <begin position="293"/>
        <end position="303"/>
    </location>
</feature>
<feature type="compositionally biased region" description="Low complexity" evidence="1">
    <location>
        <begin position="315"/>
        <end position="348"/>
    </location>
</feature>
<feature type="compositionally biased region" description="Low complexity" evidence="1">
    <location>
        <begin position="246"/>
        <end position="260"/>
    </location>
</feature>
<feature type="compositionally biased region" description="Basic and acidic residues" evidence="1">
    <location>
        <begin position="78"/>
        <end position="87"/>
    </location>
</feature>
<accession>A0A316UUM1</accession>
<feature type="compositionally biased region" description="Low complexity" evidence="1">
    <location>
        <begin position="469"/>
        <end position="481"/>
    </location>
</feature>
<evidence type="ECO:0000313" key="3">
    <source>
        <dbReference type="Proteomes" id="UP000245884"/>
    </source>
</evidence>
<dbReference type="EMBL" id="KZ819664">
    <property type="protein sequence ID" value="PWN29006.1"/>
    <property type="molecule type" value="Genomic_DNA"/>
</dbReference>
<feature type="compositionally biased region" description="Basic and acidic residues" evidence="1">
    <location>
        <begin position="141"/>
        <end position="152"/>
    </location>
</feature>
<feature type="region of interest" description="Disordered" evidence="1">
    <location>
        <begin position="34"/>
        <end position="618"/>
    </location>
</feature>
<dbReference type="Proteomes" id="UP000245884">
    <property type="component" value="Unassembled WGS sequence"/>
</dbReference>
<keyword evidence="3" id="KW-1185">Reference proteome</keyword>
<feature type="compositionally biased region" description="Basic and acidic residues" evidence="1">
    <location>
        <begin position="61"/>
        <end position="70"/>
    </location>
</feature>
<feature type="compositionally biased region" description="Low complexity" evidence="1">
    <location>
        <begin position="183"/>
        <end position="194"/>
    </location>
</feature>
<reference evidence="2 3" key="1">
    <citation type="journal article" date="2018" name="Mol. Biol. Evol.">
        <title>Broad Genomic Sampling Reveals a Smut Pathogenic Ancestry of the Fungal Clade Ustilaginomycotina.</title>
        <authorList>
            <person name="Kijpornyongpan T."/>
            <person name="Mondo S.J."/>
            <person name="Barry K."/>
            <person name="Sandor L."/>
            <person name="Lee J."/>
            <person name="Lipzen A."/>
            <person name="Pangilinan J."/>
            <person name="LaButti K."/>
            <person name="Hainaut M."/>
            <person name="Henrissat B."/>
            <person name="Grigoriev I.V."/>
            <person name="Spatafora J.W."/>
            <person name="Aime M.C."/>
        </authorList>
    </citation>
    <scope>NUCLEOTIDE SEQUENCE [LARGE SCALE GENOMIC DNA]</scope>
    <source>
        <strain evidence="2 3">MCA 5214</strain>
    </source>
</reference>
<protein>
    <submittedName>
        <fullName evidence="2">Uncharacterized protein</fullName>
    </submittedName>
</protein>
<sequence length="618" mass="63730">MVALILATWYVVRRRRKSRQRRSMLRNVTLVVREEEEKRDREEKRLTRGNSIASKLGRSQSLKEARERRFSQKVARAVAKEKKEAGRGRAAGGHQHLSSEDSTEAATTTRGVASNDGHDAAAGGVTAAGAATSLKRSGSTKHRDREVAERVWKISSSDDEEEQAISRSGSKKRRRKYSDRIRSGALAAATLSAAQPERDVEAEAGAARGPTSDSEDFSGAESDQSDSPSSQGHIRPARKREDSNPLSIIGESGLSEGGISREPSRAVSRASVERPRTEEAAAPVGTPASPKSAHAAAAAGAAGVLVPTRKASIKRASSQRSQRSRYTTATTASHYTTAGSAGADDSASMRTAQTGGTITAVPLDAPTAGVTSSASGEDVDPFRSPTSPTSSSHATGSNPFASPTESSAGHGSFATTAAAAAPPIAAAAAAKEAPLAGASGDAASSQGQGGIAGRISSVIRLKQPTPPVKKSNASTASSSTAKGKRSASLSRRGATSSSAESNGGPTSPTAPTSPVATSWAYTPRASEWKKSMQRAPSSSSVPTIQTTRAAAGGEENVPPVPALPASHSSDAVASAGTTTSRPWLDPPRMPSQAKSPPLVRQNSIGVAGSKFKETFDDN</sequence>
<evidence type="ECO:0000313" key="2">
    <source>
        <dbReference type="EMBL" id="PWN29006.1"/>
    </source>
</evidence>
<feature type="compositionally biased region" description="Low complexity" evidence="1">
    <location>
        <begin position="406"/>
        <end position="446"/>
    </location>
</feature>
<feature type="compositionally biased region" description="Polar residues" evidence="1">
    <location>
        <begin position="48"/>
        <end position="60"/>
    </location>
</feature>
<feature type="compositionally biased region" description="Basic and acidic residues" evidence="1">
    <location>
        <begin position="34"/>
        <end position="46"/>
    </location>
</feature>
<feature type="compositionally biased region" description="Polar residues" evidence="1">
    <location>
        <begin position="534"/>
        <end position="548"/>
    </location>
</feature>
<dbReference type="GeneID" id="37025251"/>
<feature type="compositionally biased region" description="Polar residues" evidence="1">
    <location>
        <begin position="221"/>
        <end position="232"/>
    </location>
</feature>
<organism evidence="2 3">
    <name type="scientific">Jaminaea rosea</name>
    <dbReference type="NCBI Taxonomy" id="1569628"/>
    <lineage>
        <taxon>Eukaryota</taxon>
        <taxon>Fungi</taxon>
        <taxon>Dikarya</taxon>
        <taxon>Basidiomycota</taxon>
        <taxon>Ustilaginomycotina</taxon>
        <taxon>Exobasidiomycetes</taxon>
        <taxon>Microstromatales</taxon>
        <taxon>Microstromatales incertae sedis</taxon>
        <taxon>Jaminaea</taxon>
    </lineage>
</organism>
<feature type="compositionally biased region" description="Polar residues" evidence="1">
    <location>
        <begin position="566"/>
        <end position="581"/>
    </location>
</feature>
<evidence type="ECO:0000256" key="1">
    <source>
        <dbReference type="SAM" id="MobiDB-lite"/>
    </source>
</evidence>
<gene>
    <name evidence="2" type="ORF">BDZ90DRAFT_136797</name>
</gene>
<feature type="compositionally biased region" description="Polar residues" evidence="1">
    <location>
        <begin position="493"/>
        <end position="504"/>
    </location>
</feature>
<proteinExistence type="predicted"/>
<dbReference type="RefSeq" id="XP_025363618.1">
    <property type="nucleotide sequence ID" value="XM_025503428.1"/>
</dbReference>
<feature type="compositionally biased region" description="Low complexity" evidence="1">
    <location>
        <begin position="505"/>
        <end position="520"/>
    </location>
</feature>
<name>A0A316UUM1_9BASI</name>
<dbReference type="AlphaFoldDB" id="A0A316UUM1"/>